<dbReference type="Proteomes" id="UP000236291">
    <property type="component" value="Unassembled WGS sequence"/>
</dbReference>
<sequence>MKMADPLSNSSIGGGFVPA</sequence>
<reference evidence="1 2" key="2">
    <citation type="journal article" date="2017" name="Front. Plant Sci.">
        <title>Gene Classification and Mining of Molecular Markers Useful in Red Clover (Trifolium pratense) Breeding.</title>
        <authorList>
            <person name="Istvanek J."/>
            <person name="Dluhosova J."/>
            <person name="Dluhos P."/>
            <person name="Patkova L."/>
            <person name="Nedelnik J."/>
            <person name="Repkova J."/>
        </authorList>
    </citation>
    <scope>NUCLEOTIDE SEQUENCE [LARGE SCALE GENOMIC DNA]</scope>
    <source>
        <strain evidence="2">cv. Tatra</strain>
        <tissue evidence="1">Young leaves</tissue>
    </source>
</reference>
<evidence type="ECO:0000313" key="2">
    <source>
        <dbReference type="Proteomes" id="UP000236291"/>
    </source>
</evidence>
<proteinExistence type="predicted"/>
<dbReference type="EMBL" id="ASHM01232231">
    <property type="protein sequence ID" value="PNX68680.1"/>
    <property type="molecule type" value="Genomic_DNA"/>
</dbReference>
<protein>
    <submittedName>
        <fullName evidence="1">Uncharacterized protein</fullName>
    </submittedName>
</protein>
<gene>
    <name evidence="1" type="ORF">L195_g064089</name>
</gene>
<feature type="non-terminal residue" evidence="1">
    <location>
        <position position="19"/>
    </location>
</feature>
<dbReference type="AlphaFoldDB" id="A0A2K3KQW9"/>
<name>A0A2K3KQW9_TRIPR</name>
<evidence type="ECO:0000313" key="1">
    <source>
        <dbReference type="EMBL" id="PNX68680.1"/>
    </source>
</evidence>
<organism evidence="1 2">
    <name type="scientific">Trifolium pratense</name>
    <name type="common">Red clover</name>
    <dbReference type="NCBI Taxonomy" id="57577"/>
    <lineage>
        <taxon>Eukaryota</taxon>
        <taxon>Viridiplantae</taxon>
        <taxon>Streptophyta</taxon>
        <taxon>Embryophyta</taxon>
        <taxon>Tracheophyta</taxon>
        <taxon>Spermatophyta</taxon>
        <taxon>Magnoliopsida</taxon>
        <taxon>eudicotyledons</taxon>
        <taxon>Gunneridae</taxon>
        <taxon>Pentapetalae</taxon>
        <taxon>rosids</taxon>
        <taxon>fabids</taxon>
        <taxon>Fabales</taxon>
        <taxon>Fabaceae</taxon>
        <taxon>Papilionoideae</taxon>
        <taxon>50 kb inversion clade</taxon>
        <taxon>NPAAA clade</taxon>
        <taxon>Hologalegina</taxon>
        <taxon>IRL clade</taxon>
        <taxon>Trifolieae</taxon>
        <taxon>Trifolium</taxon>
    </lineage>
</organism>
<comment type="caution">
    <text evidence="1">The sequence shown here is derived from an EMBL/GenBank/DDBJ whole genome shotgun (WGS) entry which is preliminary data.</text>
</comment>
<accession>A0A2K3KQW9</accession>
<reference evidence="1 2" key="1">
    <citation type="journal article" date="2014" name="Am. J. Bot.">
        <title>Genome assembly and annotation for red clover (Trifolium pratense; Fabaceae).</title>
        <authorList>
            <person name="Istvanek J."/>
            <person name="Jaros M."/>
            <person name="Krenek A."/>
            <person name="Repkova J."/>
        </authorList>
    </citation>
    <scope>NUCLEOTIDE SEQUENCE [LARGE SCALE GENOMIC DNA]</scope>
    <source>
        <strain evidence="2">cv. Tatra</strain>
        <tissue evidence="1">Young leaves</tissue>
    </source>
</reference>